<sequence length="70" mass="7542">MATVYVAIAVIVYVALARVEQSFRQVMVFMADAGVAGQVEPPRQRTAPGKADRLPRKDHGADEGTSSTRP</sequence>
<gene>
    <name evidence="2" type="ORF">C7I84_18020</name>
</gene>
<evidence type="ECO:0000313" key="2">
    <source>
        <dbReference type="EMBL" id="PSJ57537.1"/>
    </source>
</evidence>
<organism evidence="2 3">
    <name type="scientific">Kumtagia ephedrae</name>
    <dbReference type="NCBI Taxonomy" id="2116701"/>
    <lineage>
        <taxon>Bacteria</taxon>
        <taxon>Pseudomonadati</taxon>
        <taxon>Pseudomonadota</taxon>
        <taxon>Alphaproteobacteria</taxon>
        <taxon>Hyphomicrobiales</taxon>
        <taxon>Phyllobacteriaceae</taxon>
        <taxon>Kumtagia</taxon>
    </lineage>
</organism>
<proteinExistence type="predicted"/>
<comment type="caution">
    <text evidence="2">The sequence shown here is derived from an EMBL/GenBank/DDBJ whole genome shotgun (WGS) entry which is preliminary data.</text>
</comment>
<feature type="region of interest" description="Disordered" evidence="1">
    <location>
        <begin position="37"/>
        <end position="70"/>
    </location>
</feature>
<evidence type="ECO:0000256" key="1">
    <source>
        <dbReference type="SAM" id="MobiDB-lite"/>
    </source>
</evidence>
<protein>
    <submittedName>
        <fullName evidence="2">Uncharacterized protein</fullName>
    </submittedName>
</protein>
<dbReference type="AlphaFoldDB" id="A0A2P7S4Z9"/>
<name>A0A2P7S4Z9_9HYPH</name>
<reference evidence="2 3" key="1">
    <citation type="submission" date="2018-03" db="EMBL/GenBank/DDBJ databases">
        <title>The draft genome of Mesorhizobium sp. 6GN-30.</title>
        <authorList>
            <person name="Liu L."/>
            <person name="Li L."/>
            <person name="Wang T."/>
            <person name="Zhang X."/>
            <person name="Liang L."/>
        </authorList>
    </citation>
    <scope>NUCLEOTIDE SEQUENCE [LARGE SCALE GENOMIC DNA]</scope>
    <source>
        <strain evidence="2 3">6GN30</strain>
    </source>
</reference>
<evidence type="ECO:0000313" key="3">
    <source>
        <dbReference type="Proteomes" id="UP000241229"/>
    </source>
</evidence>
<accession>A0A2P7S4Z9</accession>
<feature type="compositionally biased region" description="Basic and acidic residues" evidence="1">
    <location>
        <begin position="50"/>
        <end position="62"/>
    </location>
</feature>
<dbReference type="Proteomes" id="UP000241229">
    <property type="component" value="Unassembled WGS sequence"/>
</dbReference>
<keyword evidence="3" id="KW-1185">Reference proteome</keyword>
<dbReference type="EMBL" id="PXYK01000017">
    <property type="protein sequence ID" value="PSJ57537.1"/>
    <property type="molecule type" value="Genomic_DNA"/>
</dbReference>